<dbReference type="Gene3D" id="2.60.40.3140">
    <property type="match status" value="1"/>
</dbReference>
<protein>
    <submittedName>
        <fullName evidence="3">Transglutaminase-like putative cysteine protease</fullName>
    </submittedName>
</protein>
<dbReference type="Pfam" id="PF12969">
    <property type="entry name" value="DUF3857"/>
    <property type="match status" value="1"/>
</dbReference>
<dbReference type="RefSeq" id="WP_354506967.1">
    <property type="nucleotide sequence ID" value="NZ_JBEPMO010000002.1"/>
</dbReference>
<dbReference type="Proteomes" id="UP001549146">
    <property type="component" value="Unassembled WGS sequence"/>
</dbReference>
<sequence>MKNVFIFSVLFLGIHLNAQDNRFGKVSKEELSKEKSLINSEASAEILYEKLDVLLELDPIEKKFIVKKEVEGRIKIYNKDNTPDKFLNREVSIYTPSSNREKITGLRASTYNLVGGKIEETKVKGSDIFTEKNNKYWETQKFAFSNVKDGSVVEYKYTITSPFYREIDRWYFQDIVPVVSSQYKFIYPEIFTYSPDMRGEIRGRSSSNTRPVSNMKYNNNIIEHTYTNVKALDREPYVLNSNNLKASIRYELMMFSFPGFITENYSATWEQIGKDLNNHEKIGKQLAGNNFLDETVLSIAGQHAGQLEKTEAIFNYVKNNFSWNNFNSIYAENGIRSTFKDKTGNAADINLTLVAMLQKAGINANPVVLSTVNNLIINYSFPSVSSLNFLISVAEINGNLYLMDATEKLSKINMLPIRDLNHRGFRIMSNGTIKELSLTNYALSNIKKIINCSLHADGSITGTYFETKDEYFAMSDNMMKRRDAKEFEKSYLEDYSFDVDNFKIDENPTNGMVRYSFKFENVPSADVMGNKMILNPTLFTQLINSNYHYETRNYPLEFGTAFNNSSTIKIKIPDGYKIESMPQDKQFVIEGQQAGYVYKIEEKDGFIILNTVEQVAQSILPPSYYKLMKEFEKNQINAEAQQVVLVKI</sequence>
<dbReference type="EMBL" id="JBEPMO010000002">
    <property type="protein sequence ID" value="MET3731066.1"/>
    <property type="molecule type" value="Genomic_DNA"/>
</dbReference>
<dbReference type="InterPro" id="IPR002931">
    <property type="entry name" value="Transglutaminase-like"/>
</dbReference>
<comment type="caution">
    <text evidence="3">The sequence shown here is derived from an EMBL/GenBank/DDBJ whole genome shotgun (WGS) entry which is preliminary data.</text>
</comment>
<accession>A0ABV2LR66</accession>
<proteinExistence type="predicted"/>
<evidence type="ECO:0000259" key="2">
    <source>
        <dbReference type="Pfam" id="PF12969"/>
    </source>
</evidence>
<evidence type="ECO:0000313" key="3">
    <source>
        <dbReference type="EMBL" id="MET3731066.1"/>
    </source>
</evidence>
<name>A0ABV2LR66_9FLAO</name>
<gene>
    <name evidence="3" type="ORF">ABID46_000625</name>
</gene>
<dbReference type="Gene3D" id="3.10.620.30">
    <property type="match status" value="1"/>
</dbReference>
<feature type="domain" description="DUF3857" evidence="2">
    <location>
        <begin position="97"/>
        <end position="200"/>
    </location>
</feature>
<evidence type="ECO:0000313" key="4">
    <source>
        <dbReference type="Proteomes" id="UP001549146"/>
    </source>
</evidence>
<reference evidence="3 4" key="1">
    <citation type="submission" date="2024-06" db="EMBL/GenBank/DDBJ databases">
        <title>Genomic Encyclopedia of Type Strains, Phase IV (KMG-IV): sequencing the most valuable type-strain genomes for metagenomic binning, comparative biology and taxonomic classification.</title>
        <authorList>
            <person name="Goeker M."/>
        </authorList>
    </citation>
    <scope>NUCLEOTIDE SEQUENCE [LARGE SCALE GENOMIC DNA]</scope>
    <source>
        <strain evidence="3 4">DSM 29388</strain>
    </source>
</reference>
<evidence type="ECO:0000259" key="1">
    <source>
        <dbReference type="Pfam" id="PF01841"/>
    </source>
</evidence>
<keyword evidence="4" id="KW-1185">Reference proteome</keyword>
<dbReference type="InterPro" id="IPR024618">
    <property type="entry name" value="DUF3857"/>
</dbReference>
<feature type="domain" description="Transglutaminase-like" evidence="1">
    <location>
        <begin position="301"/>
        <end position="368"/>
    </location>
</feature>
<organism evidence="3 4">
    <name type="scientific">Moheibacter stercoris</name>
    <dbReference type="NCBI Taxonomy" id="1628251"/>
    <lineage>
        <taxon>Bacteria</taxon>
        <taxon>Pseudomonadati</taxon>
        <taxon>Bacteroidota</taxon>
        <taxon>Flavobacteriia</taxon>
        <taxon>Flavobacteriales</taxon>
        <taxon>Weeksellaceae</taxon>
        <taxon>Moheibacter</taxon>
    </lineage>
</organism>
<dbReference type="Gene3D" id="2.60.120.1130">
    <property type="match status" value="1"/>
</dbReference>
<dbReference type="Pfam" id="PF01841">
    <property type="entry name" value="Transglut_core"/>
    <property type="match status" value="1"/>
</dbReference>